<reference evidence="10 11" key="1">
    <citation type="journal article" date="2007" name="Science">
        <title>The Chlamydomonas genome reveals the evolution of key animal and plant functions.</title>
        <authorList>
            <person name="Merchant S.S."/>
            <person name="Prochnik S.E."/>
            <person name="Vallon O."/>
            <person name="Harris E.H."/>
            <person name="Karpowicz S.J."/>
            <person name="Witman G.B."/>
            <person name="Terry A."/>
            <person name="Salamov A."/>
            <person name="Fritz-Laylin L.K."/>
            <person name="Marechal-Drouard L."/>
            <person name="Marshall W.F."/>
            <person name="Qu L.H."/>
            <person name="Nelson D.R."/>
            <person name="Sanderfoot A.A."/>
            <person name="Spalding M.H."/>
            <person name="Kapitonov V.V."/>
            <person name="Ren Q."/>
            <person name="Ferris P."/>
            <person name="Lindquist E."/>
            <person name="Shapiro H."/>
            <person name="Lucas S.M."/>
            <person name="Grimwood J."/>
            <person name="Schmutz J."/>
            <person name="Cardol P."/>
            <person name="Cerutti H."/>
            <person name="Chanfreau G."/>
            <person name="Chen C.L."/>
            <person name="Cognat V."/>
            <person name="Croft M.T."/>
            <person name="Dent R."/>
            <person name="Dutcher S."/>
            <person name="Fernandez E."/>
            <person name="Fukuzawa H."/>
            <person name="Gonzalez-Ballester D."/>
            <person name="Gonzalez-Halphen D."/>
            <person name="Hallmann A."/>
            <person name="Hanikenne M."/>
            <person name="Hippler M."/>
            <person name="Inwood W."/>
            <person name="Jabbari K."/>
            <person name="Kalanon M."/>
            <person name="Kuras R."/>
            <person name="Lefebvre P.A."/>
            <person name="Lemaire S.D."/>
            <person name="Lobanov A.V."/>
            <person name="Lohr M."/>
            <person name="Manuell A."/>
            <person name="Meier I."/>
            <person name="Mets L."/>
            <person name="Mittag M."/>
            <person name="Mittelmeier T."/>
            <person name="Moroney J.V."/>
            <person name="Moseley J."/>
            <person name="Napoli C."/>
            <person name="Nedelcu A.M."/>
            <person name="Niyogi K."/>
            <person name="Novoselov S.V."/>
            <person name="Paulsen I.T."/>
            <person name="Pazour G."/>
            <person name="Purton S."/>
            <person name="Ral J.P."/>
            <person name="Riano-Pachon D.M."/>
            <person name="Riekhof W."/>
            <person name="Rymarquis L."/>
            <person name="Schroda M."/>
            <person name="Stern D."/>
            <person name="Umen J."/>
            <person name="Willows R."/>
            <person name="Wilson N."/>
            <person name="Zimmer S.L."/>
            <person name="Allmer J."/>
            <person name="Balk J."/>
            <person name="Bisova K."/>
            <person name="Chen C.J."/>
            <person name="Elias M."/>
            <person name="Gendler K."/>
            <person name="Hauser C."/>
            <person name="Lamb M.R."/>
            <person name="Ledford H."/>
            <person name="Long J.C."/>
            <person name="Minagawa J."/>
            <person name="Page M.D."/>
            <person name="Pan J."/>
            <person name="Pootakham W."/>
            <person name="Roje S."/>
            <person name="Rose A."/>
            <person name="Stahlberg E."/>
            <person name="Terauchi A.M."/>
            <person name="Yang P."/>
            <person name="Ball S."/>
            <person name="Bowler C."/>
            <person name="Dieckmann C.L."/>
            <person name="Gladyshev V.N."/>
            <person name="Green P."/>
            <person name="Jorgensen R."/>
            <person name="Mayfield S."/>
            <person name="Mueller-Roeber B."/>
            <person name="Rajamani S."/>
            <person name="Sayre R.T."/>
            <person name="Brokstein P."/>
            <person name="Dubchak I."/>
            <person name="Goodstein D."/>
            <person name="Hornick L."/>
            <person name="Huang Y.W."/>
            <person name="Jhaveri J."/>
            <person name="Luo Y."/>
            <person name="Martinez D."/>
            <person name="Ngau W.C."/>
            <person name="Otillar B."/>
            <person name="Poliakov A."/>
            <person name="Porter A."/>
            <person name="Szajkowski L."/>
            <person name="Werner G."/>
            <person name="Zhou K."/>
            <person name="Grigoriev I.V."/>
            <person name="Rokhsar D.S."/>
            <person name="Grossman A.R."/>
        </authorList>
    </citation>
    <scope>NUCLEOTIDE SEQUENCE [LARGE SCALE GENOMIC DNA]</scope>
    <source>
        <strain evidence="11">CC-503</strain>
    </source>
</reference>
<evidence type="ECO:0000259" key="9">
    <source>
        <dbReference type="PROSITE" id="PS51614"/>
    </source>
</evidence>
<dbReference type="PROSITE" id="PS50174">
    <property type="entry name" value="G_PATCH"/>
    <property type="match status" value="1"/>
</dbReference>
<dbReference type="RefSeq" id="XP_001701793.2">
    <property type="nucleotide sequence ID" value="XM_001701741.2"/>
</dbReference>
<keyword evidence="3" id="KW-0489">Methyltransferase</keyword>
<dbReference type="PANTHER" id="PTHR16121">
    <property type="entry name" value="CAP-SPECIFIC MRNA (NUCLEOSIDE-2'-O-)-METHYLTRANSFERASE 1-RELATED"/>
    <property type="match status" value="1"/>
</dbReference>
<dbReference type="InterPro" id="IPR002877">
    <property type="entry name" value="RNA_MeTrfase_FtsJ_dom"/>
</dbReference>
<dbReference type="Proteomes" id="UP000006906">
    <property type="component" value="Chromosome 2"/>
</dbReference>
<evidence type="ECO:0000256" key="7">
    <source>
        <dbReference type="SAM" id="MobiDB-lite"/>
    </source>
</evidence>
<proteinExistence type="predicted"/>
<dbReference type="GeneID" id="5727506"/>
<name>A0A2K3E1D4_CHLRE</name>
<evidence type="ECO:0000256" key="5">
    <source>
        <dbReference type="ARBA" id="ARBA00022691"/>
    </source>
</evidence>
<dbReference type="STRING" id="3055.A0A2K3E1D4"/>
<comment type="catalytic activity">
    <reaction evidence="6">
        <text>a 5'-end (N(7)-methyl 5'-triphosphoguanosine)-(2'-O-methyl-ribonucleoside)-(ribonucleotide) in mRNA + S-adenosyl-L-methionine = a 5'-end (N(7)-methyl 5'-triphosphoguanosine)-(2'-O-methyl-ribonucleoside)-(2'-O-methyl-ribonucleotide) in mRNA + S-adenosyl-L-homocysteine + H(+)</text>
        <dbReference type="Rhea" id="RHEA:67024"/>
        <dbReference type="Rhea" id="RHEA-COMP:17169"/>
        <dbReference type="Rhea" id="RHEA-COMP:17170"/>
        <dbReference type="ChEBI" id="CHEBI:15378"/>
        <dbReference type="ChEBI" id="CHEBI:57856"/>
        <dbReference type="ChEBI" id="CHEBI:59789"/>
        <dbReference type="ChEBI" id="CHEBI:167612"/>
        <dbReference type="ChEBI" id="CHEBI:167614"/>
        <dbReference type="EC" id="2.1.1.296"/>
    </reaction>
</comment>
<accession>A0A2K3E1D4</accession>
<keyword evidence="5" id="KW-0949">S-adenosyl-L-methionine</keyword>
<feature type="compositionally biased region" description="Polar residues" evidence="7">
    <location>
        <begin position="1830"/>
        <end position="1852"/>
    </location>
</feature>
<dbReference type="InParanoid" id="A0A2K3E1D4"/>
<dbReference type="InterPro" id="IPR029063">
    <property type="entry name" value="SAM-dependent_MTases_sf"/>
</dbReference>
<feature type="compositionally biased region" description="Gly residues" evidence="7">
    <location>
        <begin position="1780"/>
        <end position="1791"/>
    </location>
</feature>
<feature type="region of interest" description="Disordered" evidence="7">
    <location>
        <begin position="822"/>
        <end position="844"/>
    </location>
</feature>
<feature type="domain" description="G-patch" evidence="8">
    <location>
        <begin position="668"/>
        <end position="714"/>
    </location>
</feature>
<dbReference type="PROSITE" id="PS51614">
    <property type="entry name" value="SAM_MT_ADRIFT"/>
    <property type="match status" value="1"/>
</dbReference>
<sequence>MRRGSRPERREGGADLRGDHVRDNPTLLLGAYEEKALALLDDRERYLDTRACVLPAPDKFFQSAAWSLPEIVPQRTALNEAKELLDDLDNTDWDKYATTANYAEYVRRDLRKLYGVELATVAWAKMYEMIVRNDLLPRQSPALGPARREGGSGGRVGERPCVTVHLCEAPGGFVAATNHFLRTHRQEWGWAWDWLAVSLNPYYSGNDQFAMVDDDAFMRATLNHWCFGADDSGDIRRPHNIRAVWAEVRRRCAAAGVPGAMLVTADGAIDTSMVPAAQELVNASLHFTEIVAALGMLAPGGALVWKGFTLFEHTSLCTLHLVGCLFESVSVCKPCTSKPCNSEVYVVGRGFRGVSEEVLELLLAKCGEDVFASGAMLPQELLPQGLVESALEATSHFASCTAEAIRDALDKAGLPPNGPTSTAIRRAKEQFAAEWFARMRLHRLERRFFVAPHEAIDGTNNSTSNVLGRRRELLGTLQERQEQYRRRRNDLGLDGGAMATAAALAGQLGSSYGSVFGGGGCAGSGAGGLGGRVGVISGSVGAYHSGGLGRLGLGGLYGGGDSLGTSPADSYGGRTNGLGLGFYGGGGGLGSSPPRRSLGCGLPACGEAEDDDGLDDDAAVSIDGAALGPGLGFIAAPDEDCSDAPTPRHAGLGSGAAAAPPGASGMQVSDTIAKLMAKMGYTEGTGLGRHGQGIAAAVPAVSNAGRMGLGASAGGYGVLGAADTATAGLGVASRSGRIGSSDVNGVGALGLGWRGEAISSGEEGQSDGSGGTGDAPARAWQLAPDAHALENHLPLTRGEVAAWAASTAAAATAVSAAQQSGCSSTATSSSSAWGGASLGRQAPPAKLTKSKFIIDDHVLVALRRVRETYSAAAIAAAAGPEAPSASLASPAANSMPAAAAAPAQTTLDANGSGASPQSSAAGPPAAVPLSASPETQHQAAPAPPQQGLPSGLPSKKLCRHVGPWCVAPRRRGAGGAGRSYWKLASLDAALLLCRHAAAAAAAEAGSESRALDLSLHSAGASDYLLRYASDSNGSSGAGSGADGFNNGGRPPATARRASSDGRTSGSSASDGDISLGDSEGRSDGSDVEGGKQTRTKPLGGTPQGAQPASDGTNGLFADAAAAGGAAAKDCALPWNCAMLATPAAQALLSQLPAEHRGRVSLQSLSTSGGDTAMPTADPLSLFTPDSVRNLVQQLNGHSPGSADSAGDSIAAAASGRIGDDASSTHSDSGGGVHLVLGDLSGLRRTQCGSPASSQGLMEGEFDTLYRRRLLWEAATALGVLRPGGCAVLRLGDCLTMFTASVLYLLHRSFTRLAIVKPFASCACSPERFVVGIGRIDDGGVAAAQMLAGLEAVIVVEAPAAQLPVAVPCNSPQPPAASGASSPRELLLQGACTAAAGDAGPCSGYCSPPGAGSSAAPAVPLQPWPQPWGLLHVHIRVAADGSCALACAYQEATSTPAGSRNTSPAHTCTPGCGDAQCGRGGQVHPMAITGVAPLTVCVAGDFYVYLAARTQDLARRQIQACEAALGATSPTSSAPSRSGVLAAASPSAPGAAGAPTAEDGKGSLEEERYDELVRLAEAALASARKAAQQDQRDQACMGPGVGSDLDQALRRNYGGMFVRSGGGDGGSTPAGVGVAAGEIGRGKRSSGTAAFEVDSAPTGAGFVREGAVPRALEPLPVPELRPHLLAGQAATDAAAIAKAPAVMWPDAFGVCGGLGPARIALAAGPPPSGVGWSHVRGGAGGRAGTDGQRGGGAGPTAATSTGPVSGAAQGRSVHQHSASGGYNGGGGAGGAGARVREGHGGGKQPSTSRASRDGSWRQSWYGGGSPPSAAFTPTGSGANTPFGTSPYSKSSYFGRSPPATGMYGRSPPPHCGSWQPGAGQGKAKFGGGCGNGRELSSSFDRQAGEADAAEAGVGARGGRQGFGGRRDGPSPGQPSAAAEARQLSGGSWRARAGAIAPTGPDEEGWERVGGRRQRVQAA</sequence>
<dbReference type="InterPro" id="IPR025807">
    <property type="entry name" value="Adrift-typ_MeTrfase"/>
</dbReference>
<keyword evidence="11" id="KW-1185">Reference proteome</keyword>
<feature type="region of interest" description="Disordered" evidence="7">
    <location>
        <begin position="758"/>
        <end position="777"/>
    </location>
</feature>
<feature type="compositionally biased region" description="Gly residues" evidence="7">
    <location>
        <begin position="1736"/>
        <end position="1753"/>
    </location>
</feature>
<dbReference type="SUPFAM" id="SSF53335">
    <property type="entry name" value="S-adenosyl-L-methionine-dependent methyltransferases"/>
    <property type="match status" value="1"/>
</dbReference>
<feature type="domain" description="Adrift-type SAM-dependent 2'-O-MTase" evidence="9">
    <location>
        <begin position="117"/>
        <end position="353"/>
    </location>
</feature>
<dbReference type="EC" id="2.1.1.296" evidence="1"/>
<feature type="region of interest" description="Disordered" evidence="7">
    <location>
        <begin position="1730"/>
        <end position="1977"/>
    </location>
</feature>
<dbReference type="GO" id="GO:0005634">
    <property type="term" value="C:nucleus"/>
    <property type="evidence" value="ECO:0000318"/>
    <property type="project" value="GO_Central"/>
</dbReference>
<dbReference type="ExpressionAtlas" id="A0A2K3E1D4">
    <property type="expression patterns" value="baseline"/>
</dbReference>
<feature type="compositionally biased region" description="Low complexity" evidence="7">
    <location>
        <begin position="822"/>
        <end position="835"/>
    </location>
</feature>
<dbReference type="PANTHER" id="PTHR16121:SF2">
    <property type="entry name" value="CAP-SPECIFIC MRNA (NUCLEOSIDE-2'-O-)-METHYLTRANSFERASE 2"/>
    <property type="match status" value="1"/>
</dbReference>
<dbReference type="PaxDb" id="3055-EDP06768"/>
<organism evidence="10 11">
    <name type="scientific">Chlamydomonas reinhardtii</name>
    <name type="common">Chlamydomonas smithii</name>
    <dbReference type="NCBI Taxonomy" id="3055"/>
    <lineage>
        <taxon>Eukaryota</taxon>
        <taxon>Viridiplantae</taxon>
        <taxon>Chlorophyta</taxon>
        <taxon>core chlorophytes</taxon>
        <taxon>Chlorophyceae</taxon>
        <taxon>CS clade</taxon>
        <taxon>Chlamydomonadales</taxon>
        <taxon>Chlamydomonadaceae</taxon>
        <taxon>Chlamydomonas</taxon>
    </lineage>
</organism>
<evidence type="ECO:0000256" key="2">
    <source>
        <dbReference type="ARBA" id="ARBA00021134"/>
    </source>
</evidence>
<feature type="region of interest" description="Disordered" evidence="7">
    <location>
        <begin position="899"/>
        <end position="953"/>
    </location>
</feature>
<gene>
    <name evidence="10" type="ORF">CHLRE_02g092750v5</name>
</gene>
<feature type="region of interest" description="Disordered" evidence="7">
    <location>
        <begin position="639"/>
        <end position="663"/>
    </location>
</feature>
<dbReference type="Pfam" id="PF01585">
    <property type="entry name" value="G-patch"/>
    <property type="match status" value="1"/>
</dbReference>
<dbReference type="Gene3D" id="3.40.50.12760">
    <property type="match status" value="2"/>
</dbReference>
<dbReference type="InterPro" id="IPR050851">
    <property type="entry name" value="mRNA_Cap_2O-Ribose_MeTrfase"/>
</dbReference>
<dbReference type="GO" id="GO:0003676">
    <property type="term" value="F:nucleic acid binding"/>
    <property type="evidence" value="ECO:0007669"/>
    <property type="project" value="InterPro"/>
</dbReference>
<evidence type="ECO:0000259" key="8">
    <source>
        <dbReference type="PROSITE" id="PS50174"/>
    </source>
</evidence>
<feature type="compositionally biased region" description="Gly residues" evidence="7">
    <location>
        <begin position="1877"/>
        <end position="1890"/>
    </location>
</feature>
<dbReference type="Gramene" id="PNW86586">
    <property type="protein sequence ID" value="PNW86586"/>
    <property type="gene ID" value="CHLRE_02g092750v5"/>
</dbReference>
<evidence type="ECO:0000256" key="6">
    <source>
        <dbReference type="ARBA" id="ARBA00049477"/>
    </source>
</evidence>
<dbReference type="GO" id="GO:0032259">
    <property type="term" value="P:methylation"/>
    <property type="evidence" value="ECO:0007669"/>
    <property type="project" value="UniProtKB-KW"/>
</dbReference>
<dbReference type="EMBL" id="CM008963">
    <property type="protein sequence ID" value="PNW86586.1"/>
    <property type="molecule type" value="Genomic_DNA"/>
</dbReference>
<dbReference type="GO" id="GO:0005737">
    <property type="term" value="C:cytoplasm"/>
    <property type="evidence" value="ECO:0000318"/>
    <property type="project" value="GO_Central"/>
</dbReference>
<feature type="region of interest" description="Disordered" evidence="7">
    <location>
        <begin position="1524"/>
        <end position="1563"/>
    </location>
</feature>
<dbReference type="GO" id="GO:0006370">
    <property type="term" value="P:7-methylguanosine mRNA capping"/>
    <property type="evidence" value="ECO:0000318"/>
    <property type="project" value="GO_Central"/>
</dbReference>
<feature type="region of interest" description="Disordered" evidence="7">
    <location>
        <begin position="1035"/>
        <end position="1112"/>
    </location>
</feature>
<dbReference type="KEGG" id="cre:CHLRE_02g092750v5"/>
<keyword evidence="4" id="KW-0808">Transferase</keyword>
<feature type="compositionally biased region" description="Low complexity" evidence="7">
    <location>
        <begin position="1042"/>
        <end position="1072"/>
    </location>
</feature>
<evidence type="ECO:0000256" key="1">
    <source>
        <dbReference type="ARBA" id="ARBA00012770"/>
    </source>
</evidence>
<dbReference type="GO" id="GO:0120550">
    <property type="term" value="F:methyltransferase cap2 activity"/>
    <property type="evidence" value="ECO:0007669"/>
    <property type="project" value="UniProtKB-EC"/>
</dbReference>
<dbReference type="OrthoDB" id="4822at2759"/>
<feature type="compositionally biased region" description="Polar residues" evidence="7">
    <location>
        <begin position="1103"/>
        <end position="1112"/>
    </location>
</feature>
<dbReference type="SMART" id="SM00443">
    <property type="entry name" value="G_patch"/>
    <property type="match status" value="1"/>
</dbReference>
<feature type="compositionally biased region" description="Low complexity" evidence="7">
    <location>
        <begin position="1525"/>
        <end position="1554"/>
    </location>
</feature>
<feature type="compositionally biased region" description="Basic and acidic residues" evidence="7">
    <location>
        <begin position="1078"/>
        <end position="1091"/>
    </location>
</feature>
<protein>
    <recommendedName>
        <fullName evidence="2">Cap-specific mRNA (nucleoside-2'-O-)-methyltransferase 2</fullName>
        <ecNumber evidence="1">2.1.1.296</ecNumber>
    </recommendedName>
</protein>
<dbReference type="GO" id="GO:0004483">
    <property type="term" value="F:methyltransferase cap1 activity"/>
    <property type="evidence" value="ECO:0000318"/>
    <property type="project" value="GO_Central"/>
</dbReference>
<evidence type="ECO:0000256" key="4">
    <source>
        <dbReference type="ARBA" id="ARBA00022679"/>
    </source>
</evidence>
<dbReference type="Pfam" id="PF01728">
    <property type="entry name" value="FtsJ"/>
    <property type="match status" value="1"/>
</dbReference>
<evidence type="ECO:0000313" key="10">
    <source>
        <dbReference type="EMBL" id="PNW86586.1"/>
    </source>
</evidence>
<dbReference type="InterPro" id="IPR000467">
    <property type="entry name" value="G_patch_dom"/>
</dbReference>
<feature type="compositionally biased region" description="Gly residues" evidence="7">
    <location>
        <begin position="1913"/>
        <end position="1922"/>
    </location>
</feature>
<feature type="compositionally biased region" description="Low complexity" evidence="7">
    <location>
        <begin position="911"/>
        <end position="933"/>
    </location>
</feature>
<evidence type="ECO:0000256" key="3">
    <source>
        <dbReference type="ARBA" id="ARBA00022603"/>
    </source>
</evidence>
<evidence type="ECO:0000313" key="11">
    <source>
        <dbReference type="Proteomes" id="UP000006906"/>
    </source>
</evidence>